<comment type="caution">
    <text evidence="6">The sequence shown here is derived from an EMBL/GenBank/DDBJ whole genome shotgun (WGS) entry which is preliminary data.</text>
</comment>
<reference evidence="6 7" key="1">
    <citation type="journal article" date="2019" name="Int. J. Syst. Evol. Microbiol.">
        <title>The Global Catalogue of Microorganisms (GCM) 10K type strain sequencing project: providing services to taxonomists for standard genome sequencing and annotation.</title>
        <authorList>
            <consortium name="The Broad Institute Genomics Platform"/>
            <consortium name="The Broad Institute Genome Sequencing Center for Infectious Disease"/>
            <person name="Wu L."/>
            <person name="Ma J."/>
        </authorList>
    </citation>
    <scope>NUCLEOTIDE SEQUENCE [LARGE SCALE GENOMIC DNA]</scope>
    <source>
        <strain evidence="6 7">JCM 11269</strain>
    </source>
</reference>
<dbReference type="PROSITE" id="PS50995">
    <property type="entry name" value="HTH_MARR_2"/>
    <property type="match status" value="1"/>
</dbReference>
<evidence type="ECO:0000259" key="5">
    <source>
        <dbReference type="PROSITE" id="PS50995"/>
    </source>
</evidence>
<dbReference type="InterPro" id="IPR039422">
    <property type="entry name" value="MarR/SlyA-like"/>
</dbReference>
<organism evidence="6 7">
    <name type="scientific">Streptomyces thermogriseus</name>
    <dbReference type="NCBI Taxonomy" id="75292"/>
    <lineage>
        <taxon>Bacteria</taxon>
        <taxon>Bacillati</taxon>
        <taxon>Actinomycetota</taxon>
        <taxon>Actinomycetes</taxon>
        <taxon>Kitasatosporales</taxon>
        <taxon>Streptomycetaceae</taxon>
        <taxon>Streptomyces</taxon>
    </lineage>
</organism>
<evidence type="ECO:0000256" key="1">
    <source>
        <dbReference type="ARBA" id="ARBA00023015"/>
    </source>
</evidence>
<dbReference type="PROSITE" id="PS01117">
    <property type="entry name" value="HTH_MARR_1"/>
    <property type="match status" value="1"/>
</dbReference>
<keyword evidence="2" id="KW-0238">DNA-binding</keyword>
<dbReference type="InterPro" id="IPR000835">
    <property type="entry name" value="HTH_MarR-typ"/>
</dbReference>
<evidence type="ECO:0000256" key="4">
    <source>
        <dbReference type="SAM" id="MobiDB-lite"/>
    </source>
</evidence>
<dbReference type="Proteomes" id="UP001501072">
    <property type="component" value="Unassembled WGS sequence"/>
</dbReference>
<dbReference type="InterPro" id="IPR036390">
    <property type="entry name" value="WH_DNA-bd_sf"/>
</dbReference>
<name>A0ABN1SRI9_9ACTN</name>
<evidence type="ECO:0000313" key="6">
    <source>
        <dbReference type="EMBL" id="GAA1002596.1"/>
    </source>
</evidence>
<sequence>MREARAFALRGHEPPPCRVRTDAVRPGTARARPEPRARQPSGTRTASVRNGACTDGTCPVRGRIPPSGRACEILTELRRWPRLAETSSNGKLQAGTDVHEDANRDGRGAASGASPRSADPRGTGPSGTDPRGAGPSGADREFLSLERELTVLLRRARANQGEMAREVHPDLESAAYGLLVRLEECGGQRATDLAAYIGVGKATMSRQLRALEELGLVTRAPDPADGRAWLVTLTDEGRRRVGRVREARRARYVSQLAHWDRREVAELARLLHQLNRVMEK</sequence>
<feature type="domain" description="HTH marR-type" evidence="5">
    <location>
        <begin position="146"/>
        <end position="276"/>
    </location>
</feature>
<dbReference type="InterPro" id="IPR011991">
    <property type="entry name" value="ArsR-like_HTH"/>
</dbReference>
<keyword evidence="1" id="KW-0805">Transcription regulation</keyword>
<dbReference type="PANTHER" id="PTHR33164:SF57">
    <property type="entry name" value="MARR-FAMILY TRANSCRIPTIONAL REGULATOR"/>
    <property type="match status" value="1"/>
</dbReference>
<dbReference type="CDD" id="cd00090">
    <property type="entry name" value="HTH_ARSR"/>
    <property type="match status" value="1"/>
</dbReference>
<dbReference type="Pfam" id="PF01047">
    <property type="entry name" value="MarR"/>
    <property type="match status" value="1"/>
</dbReference>
<dbReference type="EMBL" id="BAAAHU010000001">
    <property type="protein sequence ID" value="GAA1002596.1"/>
    <property type="molecule type" value="Genomic_DNA"/>
</dbReference>
<dbReference type="InterPro" id="IPR023187">
    <property type="entry name" value="Tscrpt_reg_MarR-type_CS"/>
</dbReference>
<keyword evidence="7" id="KW-1185">Reference proteome</keyword>
<dbReference type="Gene3D" id="1.10.10.10">
    <property type="entry name" value="Winged helix-like DNA-binding domain superfamily/Winged helix DNA-binding domain"/>
    <property type="match status" value="1"/>
</dbReference>
<gene>
    <name evidence="6" type="ORF">GCM10009564_00760</name>
</gene>
<protein>
    <recommendedName>
        <fullName evidence="5">HTH marR-type domain-containing protein</fullName>
    </recommendedName>
</protein>
<feature type="compositionally biased region" description="Basic and acidic residues" evidence="4">
    <location>
        <begin position="97"/>
        <end position="107"/>
    </location>
</feature>
<feature type="compositionally biased region" description="Low complexity" evidence="4">
    <location>
        <begin position="108"/>
        <end position="121"/>
    </location>
</feature>
<proteinExistence type="predicted"/>
<accession>A0ABN1SRI9</accession>
<dbReference type="SMART" id="SM00347">
    <property type="entry name" value="HTH_MARR"/>
    <property type="match status" value="1"/>
</dbReference>
<dbReference type="PANTHER" id="PTHR33164">
    <property type="entry name" value="TRANSCRIPTIONAL REGULATOR, MARR FAMILY"/>
    <property type="match status" value="1"/>
</dbReference>
<feature type="region of interest" description="Disordered" evidence="4">
    <location>
        <begin position="1"/>
        <end position="67"/>
    </location>
</feature>
<evidence type="ECO:0000313" key="7">
    <source>
        <dbReference type="Proteomes" id="UP001501072"/>
    </source>
</evidence>
<keyword evidence="3" id="KW-0804">Transcription</keyword>
<feature type="compositionally biased region" description="Basic and acidic residues" evidence="4">
    <location>
        <begin position="1"/>
        <end position="23"/>
    </location>
</feature>
<evidence type="ECO:0000256" key="2">
    <source>
        <dbReference type="ARBA" id="ARBA00023125"/>
    </source>
</evidence>
<evidence type="ECO:0000256" key="3">
    <source>
        <dbReference type="ARBA" id="ARBA00023163"/>
    </source>
</evidence>
<dbReference type="SUPFAM" id="SSF46785">
    <property type="entry name" value="Winged helix' DNA-binding domain"/>
    <property type="match status" value="1"/>
</dbReference>
<feature type="region of interest" description="Disordered" evidence="4">
    <location>
        <begin position="85"/>
        <end position="138"/>
    </location>
</feature>
<dbReference type="InterPro" id="IPR036388">
    <property type="entry name" value="WH-like_DNA-bd_sf"/>
</dbReference>